<evidence type="ECO:0000313" key="2">
    <source>
        <dbReference type="EMBL" id="PCC39434.1"/>
    </source>
</evidence>
<dbReference type="OrthoDB" id="127395at2"/>
<organism evidence="2 3">
    <name type="scientific">Brachybacterium alimentarium</name>
    <dbReference type="NCBI Taxonomy" id="47845"/>
    <lineage>
        <taxon>Bacteria</taxon>
        <taxon>Bacillati</taxon>
        <taxon>Actinomycetota</taxon>
        <taxon>Actinomycetes</taxon>
        <taxon>Micrococcales</taxon>
        <taxon>Dermabacteraceae</taxon>
        <taxon>Brachybacterium</taxon>
    </lineage>
</organism>
<accession>A0A2A3YJG1</accession>
<sequence>MSARIDRRAVVSRHDPRLTWADDAILSVGNGRFAVGVDRTGTQTFAGPGGDEERLNTLAEWGWHTMPGEPPAPWESLLRSYSSPRGPVPYLDLPEGTESPSPGAAWFRENPHKVSLLRFALVDRDGGARPSAAEITGATQHLDLWSGTIRSSFRYRGRACTVITSADPERDAIALRVEAPGLDLALSFPYGSTGWERAASWEEPDAHSTRCEGGRIRRRLDDLAYDVLVHGATAEQTDAHEVRLRASGTGDAAATGHGASAPLRIGASAPRDGVLDVVLELVPREVPALPLSGRPEGAEGAVSTESGESGAGIRARSARFWAEHWESTGVLDLGQATDPRAHELERRAVLSRYIQRVHAAGTLPPAETGLLANSWRGKFHLEMHWWHAAHFALWGDAASLRRSLDFYASALPSARETARRQGCRGARWPKQIGPDLHESPSDIGPFLLWQQPHPIHLAELLRRADPAATLDPTLVEVVEQSALCLVDLLRPDGERLGLGAPLIGAQERHVEDRSRLQDPAFELAYVAWALRVADRWRSRRDARDAGELTTIARRIHSPLRADGVLSTFRAGPAMERSDHPSHLLAYGMVPPTGTIPAAAASAALDDALAEWDWDSTWGWDYPALAMTAARLRRPETAVDALLMPTVKNRCDGAGHFPQRPGLPAYLPANGGTLIALALMAAGEDDGPVSPGLPRTWEARHEGILPLPGRLTEL</sequence>
<dbReference type="GO" id="GO:0005975">
    <property type="term" value="P:carbohydrate metabolic process"/>
    <property type="evidence" value="ECO:0007669"/>
    <property type="project" value="InterPro"/>
</dbReference>
<evidence type="ECO:0000313" key="3">
    <source>
        <dbReference type="Proteomes" id="UP000218598"/>
    </source>
</evidence>
<protein>
    <recommendedName>
        <fullName evidence="4">Glycoside hydrolase family 65</fullName>
    </recommendedName>
</protein>
<dbReference type="AlphaFoldDB" id="A0A2A3YJG1"/>
<dbReference type="InterPro" id="IPR012341">
    <property type="entry name" value="6hp_glycosidase-like_sf"/>
</dbReference>
<evidence type="ECO:0008006" key="4">
    <source>
        <dbReference type="Google" id="ProtNLM"/>
    </source>
</evidence>
<dbReference type="InterPro" id="IPR008928">
    <property type="entry name" value="6-hairpin_glycosidase_sf"/>
</dbReference>
<proteinExistence type="predicted"/>
<dbReference type="RefSeq" id="WP_096197084.1">
    <property type="nucleotide sequence ID" value="NZ_NRGR01000015.1"/>
</dbReference>
<name>A0A2A3YJG1_9MICO</name>
<evidence type="ECO:0000256" key="1">
    <source>
        <dbReference type="SAM" id="MobiDB-lite"/>
    </source>
</evidence>
<gene>
    <name evidence="2" type="ORF">CIK66_09265</name>
</gene>
<dbReference type="Gene3D" id="1.50.10.10">
    <property type="match status" value="1"/>
</dbReference>
<comment type="caution">
    <text evidence="2">The sequence shown here is derived from an EMBL/GenBank/DDBJ whole genome shotgun (WGS) entry which is preliminary data.</text>
</comment>
<dbReference type="Proteomes" id="UP000218598">
    <property type="component" value="Unassembled WGS sequence"/>
</dbReference>
<dbReference type="EMBL" id="NRGR01000015">
    <property type="protein sequence ID" value="PCC39434.1"/>
    <property type="molecule type" value="Genomic_DNA"/>
</dbReference>
<feature type="region of interest" description="Disordered" evidence="1">
    <location>
        <begin position="290"/>
        <end position="309"/>
    </location>
</feature>
<keyword evidence="3" id="KW-1185">Reference proteome</keyword>
<reference evidence="2 3" key="1">
    <citation type="journal article" date="2017" name="Elife">
        <title>Extensive horizontal gene transfer in cheese-associated bacteria.</title>
        <authorList>
            <person name="Bonham K.S."/>
            <person name="Wolfe B.E."/>
            <person name="Dutton R.J."/>
        </authorList>
    </citation>
    <scope>NUCLEOTIDE SEQUENCE [LARGE SCALE GENOMIC DNA]</scope>
    <source>
        <strain evidence="2 3">341_9</strain>
    </source>
</reference>
<dbReference type="SUPFAM" id="SSF48208">
    <property type="entry name" value="Six-hairpin glycosidases"/>
    <property type="match status" value="1"/>
</dbReference>